<feature type="chain" id="PRO_5034337115" evidence="3">
    <location>
        <begin position="27"/>
        <end position="379"/>
    </location>
</feature>
<feature type="signal peptide" evidence="3">
    <location>
        <begin position="1"/>
        <end position="26"/>
    </location>
</feature>
<dbReference type="GeneTree" id="ENSGT00940000163277"/>
<reference evidence="5" key="2">
    <citation type="submission" date="2025-08" db="UniProtKB">
        <authorList>
            <consortium name="Ensembl"/>
        </authorList>
    </citation>
    <scope>IDENTIFICATION</scope>
</reference>
<keyword evidence="2" id="KW-1133">Transmembrane helix</keyword>
<protein>
    <submittedName>
        <fullName evidence="5">Reeler domain containing 1</fullName>
    </submittedName>
</protein>
<evidence type="ECO:0000256" key="2">
    <source>
        <dbReference type="SAM" id="Phobius"/>
    </source>
</evidence>
<reference evidence="5" key="3">
    <citation type="submission" date="2025-09" db="UniProtKB">
        <authorList>
            <consortium name="Ensembl"/>
        </authorList>
    </citation>
    <scope>IDENTIFICATION</scope>
</reference>
<dbReference type="OrthoDB" id="2419613at2759"/>
<dbReference type="AlphaFoldDB" id="A0A8C9RE63"/>
<accession>A0A8C9RE63</accession>
<keyword evidence="3" id="KW-0732">Signal</keyword>
<dbReference type="InterPro" id="IPR002861">
    <property type="entry name" value="Reeler_dom"/>
</dbReference>
<feature type="region of interest" description="Disordered" evidence="1">
    <location>
        <begin position="174"/>
        <end position="193"/>
    </location>
</feature>
<name>A0A8C9RE63_SCLFO</name>
<dbReference type="CDD" id="cd08544">
    <property type="entry name" value="Reeler"/>
    <property type="match status" value="1"/>
</dbReference>
<evidence type="ECO:0000313" key="5">
    <source>
        <dbReference type="Ensembl" id="ENSSFOP00015014890.2"/>
    </source>
</evidence>
<sequence length="379" mass="40274">EQQQAASVGPLLYVALTLSVTVPGRAFSTGAGRASCAHMKPDHIRAQPQDPRRTYVTLHTHTRSYLPGDTVAVALRSTRDFMGFLLQARSLADDRVSGAFVLTPPGSRLLGCVEDSDTVTHADKLLKRNLSFVWKAPDWPVGDVRFLVTVVQSYFVYWAGVESAAVRDVTAQPAAEGDATGATPGAKGGAYSKGTHRAITVTTQPGEGKTLLLIATRPEADTSTRMRARLTSRATEPPERFHSKPLSPVTKAARQGSGRQKTVVFNQNISQGGEVGPPREGTGVGKGDGIPGRNPWPSGTELGVLLGLAAGLGMALVAGLRCILSQHCRKRTVVSLGNQPTAGVAHMQECGDLVHVRKIRQDSFAMLQAEYSVLAPVGN</sequence>
<dbReference type="Proteomes" id="UP000694397">
    <property type="component" value="Chromosome 3"/>
</dbReference>
<dbReference type="Ensembl" id="ENSSFOT00015015065.2">
    <property type="protein sequence ID" value="ENSSFOP00015014890.2"/>
    <property type="gene ID" value="ENSSFOG00015009578.2"/>
</dbReference>
<dbReference type="PANTHER" id="PTHR45828:SF51">
    <property type="entry name" value="REELIN DOMAIN-CONTAINING PROTEIN 1"/>
    <property type="match status" value="1"/>
</dbReference>
<feature type="region of interest" description="Disordered" evidence="1">
    <location>
        <begin position="222"/>
        <end position="260"/>
    </location>
</feature>
<keyword evidence="2" id="KW-0472">Membrane</keyword>
<dbReference type="Gene3D" id="2.60.40.4060">
    <property type="entry name" value="Reeler domain"/>
    <property type="match status" value="1"/>
</dbReference>
<dbReference type="GO" id="GO:0016020">
    <property type="term" value="C:membrane"/>
    <property type="evidence" value="ECO:0007669"/>
    <property type="project" value="TreeGrafter"/>
</dbReference>
<dbReference type="InterPro" id="IPR042307">
    <property type="entry name" value="Reeler_sf"/>
</dbReference>
<evidence type="ECO:0000256" key="1">
    <source>
        <dbReference type="SAM" id="MobiDB-lite"/>
    </source>
</evidence>
<evidence type="ECO:0000313" key="6">
    <source>
        <dbReference type="Proteomes" id="UP000694397"/>
    </source>
</evidence>
<evidence type="ECO:0000259" key="4">
    <source>
        <dbReference type="PROSITE" id="PS51019"/>
    </source>
</evidence>
<proteinExistence type="predicted"/>
<dbReference type="PANTHER" id="PTHR45828">
    <property type="entry name" value="CYTOCHROME B561/FERRIC REDUCTASE TRANSMEMBRANE"/>
    <property type="match status" value="1"/>
</dbReference>
<feature type="domain" description="Reelin" evidence="4">
    <location>
        <begin position="13"/>
        <end position="184"/>
    </location>
</feature>
<dbReference type="Pfam" id="PF02014">
    <property type="entry name" value="Reeler"/>
    <property type="match status" value="1"/>
</dbReference>
<feature type="transmembrane region" description="Helical" evidence="2">
    <location>
        <begin position="302"/>
        <end position="324"/>
    </location>
</feature>
<evidence type="ECO:0000256" key="3">
    <source>
        <dbReference type="SAM" id="SignalP"/>
    </source>
</evidence>
<reference evidence="5 6" key="1">
    <citation type="submission" date="2019-04" db="EMBL/GenBank/DDBJ databases">
        <authorList>
            <consortium name="Wellcome Sanger Institute Data Sharing"/>
        </authorList>
    </citation>
    <scope>NUCLEOTIDE SEQUENCE [LARGE SCALE GENOMIC DNA]</scope>
</reference>
<keyword evidence="6" id="KW-1185">Reference proteome</keyword>
<dbReference type="PROSITE" id="PS51019">
    <property type="entry name" value="REELIN"/>
    <property type="match status" value="1"/>
</dbReference>
<organism evidence="5 6">
    <name type="scientific">Scleropages formosus</name>
    <name type="common">Asian bonytongue</name>
    <name type="synonym">Osteoglossum formosum</name>
    <dbReference type="NCBI Taxonomy" id="113540"/>
    <lineage>
        <taxon>Eukaryota</taxon>
        <taxon>Metazoa</taxon>
        <taxon>Chordata</taxon>
        <taxon>Craniata</taxon>
        <taxon>Vertebrata</taxon>
        <taxon>Euteleostomi</taxon>
        <taxon>Actinopterygii</taxon>
        <taxon>Neopterygii</taxon>
        <taxon>Teleostei</taxon>
        <taxon>Osteoglossocephala</taxon>
        <taxon>Osteoglossomorpha</taxon>
        <taxon>Osteoglossiformes</taxon>
        <taxon>Osteoglossidae</taxon>
        <taxon>Scleropages</taxon>
    </lineage>
</organism>
<keyword evidence="2" id="KW-0812">Transmembrane</keyword>
<gene>
    <name evidence="5" type="primary">REELD1</name>
</gene>
<dbReference type="InterPro" id="IPR051237">
    <property type="entry name" value="Ferric-chelate_Red/DefProt"/>
</dbReference>